<evidence type="ECO:0000313" key="3">
    <source>
        <dbReference type="Proteomes" id="UP000057981"/>
    </source>
</evidence>
<dbReference type="InterPro" id="IPR025485">
    <property type="entry name" value="DUF4377"/>
</dbReference>
<keyword evidence="3" id="KW-1185">Reference proteome</keyword>
<proteinExistence type="predicted"/>
<dbReference type="Pfam" id="PF14302">
    <property type="entry name" value="DUF4377"/>
    <property type="match status" value="1"/>
</dbReference>
<name>A0A0P0CK21_9FLAO</name>
<dbReference type="EMBL" id="CP012898">
    <property type="protein sequence ID" value="ALJ06587.1"/>
    <property type="molecule type" value="Genomic_DNA"/>
</dbReference>
<reference evidence="2 3" key="1">
    <citation type="submission" date="2015-10" db="EMBL/GenBank/DDBJ databases">
        <authorList>
            <person name="Gilbert D.G."/>
        </authorList>
    </citation>
    <scope>NUCLEOTIDE SEQUENCE [LARGE SCALE GENOMIC DNA]</scope>
    <source>
        <strain evidence="3">HZ-22</strain>
    </source>
</reference>
<feature type="domain" description="DUF4377" evidence="1">
    <location>
        <begin position="54"/>
        <end position="133"/>
    </location>
</feature>
<organism evidence="2 3">
    <name type="scientific">Pseudalgibacter alginicilyticus</name>
    <dbReference type="NCBI Taxonomy" id="1736674"/>
    <lineage>
        <taxon>Bacteria</taxon>
        <taxon>Pseudomonadati</taxon>
        <taxon>Bacteroidota</taxon>
        <taxon>Flavobacteriia</taxon>
        <taxon>Flavobacteriales</taxon>
        <taxon>Flavobacteriaceae</taxon>
        <taxon>Pseudalgibacter</taxon>
    </lineage>
</organism>
<protein>
    <recommendedName>
        <fullName evidence="1">DUF4377 domain-containing protein</fullName>
    </recommendedName>
</protein>
<sequence length="137" mass="15734">MIKIKVTNQTQPFLIFLIFKINSNMKKTSILLSLLILLNLSCSTNDSDATVSLWVDSERIDCIGEAEQTCYKVQESSIIDEANWHLLYDSIQDFDEQYETGYIYRISVIKINIDNPPADGSSMKYILNRVISKELDE</sequence>
<dbReference type="KEGG" id="ahz:APS56_16235"/>
<evidence type="ECO:0000259" key="1">
    <source>
        <dbReference type="Pfam" id="PF14302"/>
    </source>
</evidence>
<evidence type="ECO:0000313" key="2">
    <source>
        <dbReference type="EMBL" id="ALJ06587.1"/>
    </source>
</evidence>
<dbReference type="Proteomes" id="UP000057981">
    <property type="component" value="Chromosome"/>
</dbReference>
<dbReference type="AlphaFoldDB" id="A0A0P0CK21"/>
<accession>A0A0P0CK21</accession>
<gene>
    <name evidence="2" type="ORF">APS56_16235</name>
</gene>